<dbReference type="PANTHER" id="PTHR43355">
    <property type="entry name" value="FLAVIN REDUCTASE (NADPH)"/>
    <property type="match status" value="1"/>
</dbReference>
<dbReference type="eggNOG" id="COG0702">
    <property type="taxonomic scope" value="Bacteria"/>
</dbReference>
<dbReference type="AlphaFoldDB" id="A0A080N4V2"/>
<dbReference type="GO" id="GO:0042602">
    <property type="term" value="F:riboflavin reductase (NADPH) activity"/>
    <property type="evidence" value="ECO:0007669"/>
    <property type="project" value="TreeGrafter"/>
</dbReference>
<dbReference type="InterPro" id="IPR036291">
    <property type="entry name" value="NAD(P)-bd_dom_sf"/>
</dbReference>
<dbReference type="OrthoDB" id="9771302at2"/>
<comment type="caution">
    <text evidence="2">The sequence shown here is derived from an EMBL/GenBank/DDBJ whole genome shotgun (WGS) entry which is preliminary data.</text>
</comment>
<dbReference type="EMBL" id="ATLK01000001">
    <property type="protein sequence ID" value="KFF31745.1"/>
    <property type="molecule type" value="Genomic_DNA"/>
</dbReference>
<evidence type="ECO:0000259" key="1">
    <source>
        <dbReference type="Pfam" id="PF13460"/>
    </source>
</evidence>
<dbReference type="Proteomes" id="UP000028730">
    <property type="component" value="Unassembled WGS sequence"/>
</dbReference>
<feature type="domain" description="NAD(P)-binding" evidence="1">
    <location>
        <begin position="8"/>
        <end position="188"/>
    </location>
</feature>
<dbReference type="SUPFAM" id="SSF51735">
    <property type="entry name" value="NAD(P)-binding Rossmann-fold domains"/>
    <property type="match status" value="1"/>
</dbReference>
<accession>A0A080N4V2</accession>
<dbReference type="PANTHER" id="PTHR43355:SF2">
    <property type="entry name" value="FLAVIN REDUCTASE (NADPH)"/>
    <property type="match status" value="1"/>
</dbReference>
<dbReference type="RefSeq" id="WP_044087446.1">
    <property type="nucleotide sequence ID" value="NZ_ATLK01000001.1"/>
</dbReference>
<dbReference type="Gene3D" id="3.40.50.720">
    <property type="entry name" value="NAD(P)-binding Rossmann-like Domain"/>
    <property type="match status" value="1"/>
</dbReference>
<dbReference type="InterPro" id="IPR016040">
    <property type="entry name" value="NAD(P)-bd_dom"/>
</dbReference>
<protein>
    <submittedName>
        <fullName evidence="2">Oxidoreductase</fullName>
    </submittedName>
</protein>
<dbReference type="InterPro" id="IPR051606">
    <property type="entry name" value="Polyketide_Oxido-like"/>
</dbReference>
<sequence>MTGIIILGAYGQVARLVRSRLLQEKDAHLTLFLRRSERITDADPERETVVEGDVNDYAALVEAVKGQDVVYANLGGRFEPMAANIVRAMDADGVRRLIYVTGLGLYHEVPGEFGRWIEESCGHEVMEDTRRAAAIIEDSDVNYTIIRAAYMDDAADTDYETTCKGKLFRGTTISRASIADYIMRLLADQQLDNRSSVGIDRPGTDADRPMW</sequence>
<proteinExistence type="predicted"/>
<dbReference type="STRING" id="1341695.BBOMB_1141"/>
<reference evidence="2 3" key="1">
    <citation type="journal article" date="2014" name="Appl. Environ. Microbiol.">
        <title>Genomic encyclopedia of type strains of the genus Bifidobacterium.</title>
        <authorList>
            <person name="Milani C."/>
            <person name="Lugli G.A."/>
            <person name="Duranti S."/>
            <person name="Turroni F."/>
            <person name="Bottacini F."/>
            <person name="Mangifesta M."/>
            <person name="Sanchez B."/>
            <person name="Viappiani A."/>
            <person name="Mancabelli L."/>
            <person name="Taminiau B."/>
            <person name="Delcenserie V."/>
            <person name="Barrangou R."/>
            <person name="Margolles A."/>
            <person name="van Sinderen D."/>
            <person name="Ventura M."/>
        </authorList>
    </citation>
    <scope>NUCLEOTIDE SEQUENCE [LARGE SCALE GENOMIC DNA]</scope>
    <source>
        <strain evidence="2 3">DSM 19703</strain>
    </source>
</reference>
<evidence type="ECO:0000313" key="2">
    <source>
        <dbReference type="EMBL" id="KFF31745.1"/>
    </source>
</evidence>
<organism evidence="2 3">
    <name type="scientific">Bifidobacterium bombi DSM 19703</name>
    <dbReference type="NCBI Taxonomy" id="1341695"/>
    <lineage>
        <taxon>Bacteria</taxon>
        <taxon>Bacillati</taxon>
        <taxon>Actinomycetota</taxon>
        <taxon>Actinomycetes</taxon>
        <taxon>Bifidobacteriales</taxon>
        <taxon>Bifidobacteriaceae</taxon>
        <taxon>Bifidobacterium</taxon>
    </lineage>
</organism>
<dbReference type="Pfam" id="PF13460">
    <property type="entry name" value="NAD_binding_10"/>
    <property type="match status" value="1"/>
</dbReference>
<keyword evidence="3" id="KW-1185">Reference proteome</keyword>
<name>A0A080N4V2_9BIFI</name>
<evidence type="ECO:0000313" key="3">
    <source>
        <dbReference type="Proteomes" id="UP000028730"/>
    </source>
</evidence>
<gene>
    <name evidence="2" type="ORF">BBOMB_1141</name>
</gene>
<dbReference type="GO" id="GO:0004074">
    <property type="term" value="F:biliverdin reductase [NAD(P)H] activity"/>
    <property type="evidence" value="ECO:0007669"/>
    <property type="project" value="TreeGrafter"/>
</dbReference>